<evidence type="ECO:0000256" key="4">
    <source>
        <dbReference type="SAM" id="MobiDB-lite"/>
    </source>
</evidence>
<gene>
    <name evidence="5" type="ORF">CcCBS67573_g00487</name>
</gene>
<evidence type="ECO:0000313" key="5">
    <source>
        <dbReference type="EMBL" id="TPX78259.1"/>
    </source>
</evidence>
<dbReference type="GO" id="GO:0031499">
    <property type="term" value="C:TRAMP complex"/>
    <property type="evidence" value="ECO:0007669"/>
    <property type="project" value="TreeGrafter"/>
</dbReference>
<keyword evidence="6" id="KW-1185">Reference proteome</keyword>
<feature type="compositionally biased region" description="Low complexity" evidence="4">
    <location>
        <begin position="710"/>
        <end position="720"/>
    </location>
</feature>
<feature type="compositionally biased region" description="Low complexity" evidence="4">
    <location>
        <begin position="67"/>
        <end position="84"/>
    </location>
</feature>
<dbReference type="OrthoDB" id="2115590at2759"/>
<feature type="region of interest" description="Disordered" evidence="4">
    <location>
        <begin position="256"/>
        <end position="279"/>
    </location>
</feature>
<dbReference type="EMBL" id="QEAP01000006">
    <property type="protein sequence ID" value="TPX78259.1"/>
    <property type="molecule type" value="Genomic_DNA"/>
</dbReference>
<evidence type="ECO:0000313" key="6">
    <source>
        <dbReference type="Proteomes" id="UP000320333"/>
    </source>
</evidence>
<dbReference type="PROSITE" id="PS50096">
    <property type="entry name" value="IQ"/>
    <property type="match status" value="1"/>
</dbReference>
<dbReference type="CDD" id="cd23767">
    <property type="entry name" value="IQCD"/>
    <property type="match status" value="1"/>
</dbReference>
<feature type="compositionally biased region" description="Polar residues" evidence="4">
    <location>
        <begin position="85"/>
        <end position="98"/>
    </location>
</feature>
<evidence type="ECO:0000256" key="2">
    <source>
        <dbReference type="ARBA" id="ARBA00022737"/>
    </source>
</evidence>
<feature type="compositionally biased region" description="Polar residues" evidence="4">
    <location>
        <begin position="699"/>
        <end position="708"/>
    </location>
</feature>
<feature type="compositionally biased region" description="Low complexity" evidence="4">
    <location>
        <begin position="268"/>
        <end position="279"/>
    </location>
</feature>
<feature type="region of interest" description="Disordered" evidence="4">
    <location>
        <begin position="135"/>
        <end position="181"/>
    </location>
</feature>
<dbReference type="PANTHER" id="PTHR46543">
    <property type="entry name" value="ZINC FINGER CCHC DOMAIN-CONTAINING PROTEIN 7"/>
    <property type="match status" value="1"/>
</dbReference>
<dbReference type="Gene3D" id="1.10.418.10">
    <property type="entry name" value="Calponin-like domain"/>
    <property type="match status" value="1"/>
</dbReference>
<dbReference type="GO" id="GO:0071038">
    <property type="term" value="P:TRAMP-dependent tRNA surveillance pathway"/>
    <property type="evidence" value="ECO:0007669"/>
    <property type="project" value="TreeGrafter"/>
</dbReference>
<evidence type="ECO:0000256" key="1">
    <source>
        <dbReference type="ARBA" id="ARBA00004123"/>
    </source>
</evidence>
<name>A0A507FPA9_9FUNG</name>
<feature type="compositionally biased region" description="Low complexity" evidence="4">
    <location>
        <begin position="728"/>
        <end position="741"/>
    </location>
</feature>
<dbReference type="PANTHER" id="PTHR46543:SF2">
    <property type="entry name" value="AGAP013096-PA"/>
    <property type="match status" value="1"/>
</dbReference>
<dbReference type="GO" id="GO:0071035">
    <property type="term" value="P:nuclear polyadenylation-dependent rRNA catabolic process"/>
    <property type="evidence" value="ECO:0007669"/>
    <property type="project" value="TreeGrafter"/>
</dbReference>
<dbReference type="AlphaFoldDB" id="A0A507FPA9"/>
<dbReference type="GO" id="GO:0071031">
    <property type="term" value="P:nuclear mRNA surveillance of mRNA 3'-end processing"/>
    <property type="evidence" value="ECO:0007669"/>
    <property type="project" value="TreeGrafter"/>
</dbReference>
<dbReference type="InterPro" id="IPR036872">
    <property type="entry name" value="CH_dom_sf"/>
</dbReference>
<proteinExistence type="predicted"/>
<feature type="compositionally biased region" description="Polar residues" evidence="4">
    <location>
        <begin position="52"/>
        <end position="63"/>
    </location>
</feature>
<reference evidence="5 6" key="1">
    <citation type="journal article" date="2019" name="Sci. Rep.">
        <title>Comparative genomics of chytrid fungi reveal insights into the obligate biotrophic and pathogenic lifestyle of Synchytrium endobioticum.</title>
        <authorList>
            <person name="van de Vossenberg B.T.L.H."/>
            <person name="Warris S."/>
            <person name="Nguyen H.D.T."/>
            <person name="van Gent-Pelzer M.P.E."/>
            <person name="Joly D.L."/>
            <person name="van de Geest H.C."/>
            <person name="Bonants P.J.M."/>
            <person name="Smith D.S."/>
            <person name="Levesque C.A."/>
            <person name="van der Lee T.A.J."/>
        </authorList>
    </citation>
    <scope>NUCLEOTIDE SEQUENCE [LARGE SCALE GENOMIC DNA]</scope>
    <source>
        <strain evidence="5 6">CBS 675.73</strain>
    </source>
</reference>
<dbReference type="GO" id="GO:0003723">
    <property type="term" value="F:RNA binding"/>
    <property type="evidence" value="ECO:0007669"/>
    <property type="project" value="TreeGrafter"/>
</dbReference>
<feature type="region of interest" description="Disordered" evidence="4">
    <location>
        <begin position="612"/>
        <end position="742"/>
    </location>
</feature>
<dbReference type="CDD" id="cd00014">
    <property type="entry name" value="CH_SF"/>
    <property type="match status" value="1"/>
</dbReference>
<dbReference type="GO" id="GO:0071036">
    <property type="term" value="P:nuclear polyadenylation-dependent snoRNA catabolic process"/>
    <property type="evidence" value="ECO:0007669"/>
    <property type="project" value="TreeGrafter"/>
</dbReference>
<protein>
    <submittedName>
        <fullName evidence="5">Uncharacterized protein</fullName>
    </submittedName>
</protein>
<feature type="compositionally biased region" description="Low complexity" evidence="4">
    <location>
        <begin position="657"/>
        <end position="666"/>
    </location>
</feature>
<sequence>MFRIFGGRKDKDKDKDKEREKERDRERDRSPPLSPSFSSSASPLARSNSVSAQAQPHSPTQGHLHSRSASSASFSSHQAGQASQLNQNSQAGSQMSQFSQPNLSQTSQSSNQPNPIDTQIQLNAMMQNSLRAAAMSQTVPMPRPPSAPQHQQQQQQPQFNPNYRPPINTSNTRIPQQQPQLQQPLQHQPMQQQTHQLPPDTFLPIPQFYSHFRTLLHPFLPPSALQRSHTYFPSQDEIVAATVKYLTSIQMPPRDISISRVQPPQPSFSPSGSGTQPQSSGYIVRVSFRGIKMLEAGVERRRAENAVRLLQRVWRGVLARKLVKGLRKAKEVEARTAAELAVSHQNSSLSSTDAKRASIDKAERRKSKVTAFKSHLFKVSKAYEDIINNTDSPKEGDAPSSAEVDFMRIMNSDETFRLSLNLRAMHKLEKPVSLEEAQRNYELQGGLPGRSPAQMYNDYSPRVVEWVNMVLSFPKSNAASSGASPTWNSTTTDLVTLLRPADPLCHLACQMFPHVQCKLLNKGPEFTIHKAVFFLELCKTVGVKPGMLFSLSDLFLGGFEDDPTRKCGLTVLRTVCALERQARRRGWEGPVMVLKVERASFIQANAGLLTPSSAEQDQNQAQEMSAVSNQQPQHRQIQAPSQFSGQMPNGSTMEAANSSNIPNSNNVLTIGSLTKRSSKMHKSSSSGLNGYNSERGRPQSGSFDQNGLESLGPSGSAGSASKRRSHRASSIASRASEDSMSAAARRNTFQHYVTLLPQNFKSLPRDDKISHLVKLPIAEARESLHVLYITHGNVSERAEYEDLMAFLWANDREESLRKEEYERRVRVALQIREAFSRRNEHVRGMLKQEEAQLANLSSLAEYLENTVNYRLRLYKRKDRGLPTLVQVSPTRKVDIFSPSNPDESPLSTLMRVEAENEELILLDRVVKELVNVHAALVEELKYVLEMEASDAGDEDADAKRDDIGVLAIGDCLMRFATEAATPYMTYATVALGVTSSSSNADGESNDVASLPAVLDIARQEEREPFTDEQGENSLTFQSRVVDCFVGEPYQSLANGESPPAAAPVARGADAQVQEIVWYLAQPLKRVLAYSEVLQAALDAGAVRGEETSVKGLSLLLSGDEEIGAEWRRLVMEDRKFQVSSVKLGCVARSIQSKLSICV</sequence>
<dbReference type="InterPro" id="IPR051644">
    <property type="entry name" value="TRAMP_AT-DNA-binding"/>
</dbReference>
<comment type="subcellular location">
    <subcellularLocation>
        <location evidence="1">Nucleus</location>
    </subcellularLocation>
</comment>
<keyword evidence="2" id="KW-0677">Repeat</keyword>
<feature type="compositionally biased region" description="Low complexity" evidence="4">
    <location>
        <begin position="148"/>
        <end position="166"/>
    </location>
</feature>
<dbReference type="GO" id="GO:0071037">
    <property type="term" value="P:nuclear polyadenylation-dependent snRNA catabolic process"/>
    <property type="evidence" value="ECO:0007669"/>
    <property type="project" value="TreeGrafter"/>
</dbReference>
<organism evidence="5 6">
    <name type="scientific">Chytriomyces confervae</name>
    <dbReference type="NCBI Taxonomy" id="246404"/>
    <lineage>
        <taxon>Eukaryota</taxon>
        <taxon>Fungi</taxon>
        <taxon>Fungi incertae sedis</taxon>
        <taxon>Chytridiomycota</taxon>
        <taxon>Chytridiomycota incertae sedis</taxon>
        <taxon>Chytridiomycetes</taxon>
        <taxon>Chytridiales</taxon>
        <taxon>Chytriomycetaceae</taxon>
        <taxon>Chytriomyces</taxon>
    </lineage>
</organism>
<keyword evidence="3" id="KW-0539">Nucleus</keyword>
<dbReference type="SUPFAM" id="SSF47576">
    <property type="entry name" value="Calponin-homology domain, CH-domain"/>
    <property type="match status" value="1"/>
</dbReference>
<comment type="caution">
    <text evidence="5">The sequence shown here is derived from an EMBL/GenBank/DDBJ whole genome shotgun (WGS) entry which is preliminary data.</text>
</comment>
<feature type="compositionally biased region" description="Low complexity" evidence="4">
    <location>
        <begin position="99"/>
        <end position="115"/>
    </location>
</feature>
<feature type="compositionally biased region" description="Basic and acidic residues" evidence="4">
    <location>
        <begin position="7"/>
        <end position="30"/>
    </location>
</feature>
<dbReference type="Proteomes" id="UP000320333">
    <property type="component" value="Unassembled WGS sequence"/>
</dbReference>
<evidence type="ECO:0000256" key="3">
    <source>
        <dbReference type="ARBA" id="ARBA00023242"/>
    </source>
</evidence>
<feature type="compositionally biased region" description="Low complexity" evidence="4">
    <location>
        <begin position="35"/>
        <end position="51"/>
    </location>
</feature>
<dbReference type="GO" id="GO:0071039">
    <property type="term" value="P:nuclear polyadenylation-dependent CUT catabolic process"/>
    <property type="evidence" value="ECO:0007669"/>
    <property type="project" value="TreeGrafter"/>
</dbReference>
<accession>A0A507FPA9</accession>
<feature type="region of interest" description="Disordered" evidence="4">
    <location>
        <begin position="1"/>
        <end position="116"/>
    </location>
</feature>
<feature type="compositionally biased region" description="Polar residues" evidence="4">
    <location>
        <begin position="612"/>
        <end position="656"/>
    </location>
</feature>